<organism evidence="2 3">
    <name type="scientific">Myroides odoratimimus</name>
    <dbReference type="NCBI Taxonomy" id="76832"/>
    <lineage>
        <taxon>Bacteria</taxon>
        <taxon>Pseudomonadati</taxon>
        <taxon>Bacteroidota</taxon>
        <taxon>Flavobacteriia</taxon>
        <taxon>Flavobacteriales</taxon>
        <taxon>Flavobacteriaceae</taxon>
        <taxon>Myroides</taxon>
    </lineage>
</organism>
<dbReference type="Proteomes" id="UP000069030">
    <property type="component" value="Chromosome"/>
</dbReference>
<dbReference type="KEGG" id="mod:AS202_10475"/>
<dbReference type="AlphaFoldDB" id="A0AAI8C5M3"/>
<feature type="transmembrane region" description="Helical" evidence="1">
    <location>
        <begin position="40"/>
        <end position="58"/>
    </location>
</feature>
<dbReference type="InterPro" id="IPR008523">
    <property type="entry name" value="DUF805"/>
</dbReference>
<feature type="transmembrane region" description="Helical" evidence="1">
    <location>
        <begin position="15"/>
        <end position="34"/>
    </location>
</feature>
<sequence length="101" mass="11585">MKEAFSYKGTINRKAYIVSVVTYFVLLFLSFSVFARLSGAFFGILFLIVFIGLHIYLFGKGTRRCHDLGKKGWEQFSFRTWLGMLSREIKVSKSVSEPIEG</sequence>
<evidence type="ECO:0000313" key="2">
    <source>
        <dbReference type="EMBL" id="ALU26547.1"/>
    </source>
</evidence>
<dbReference type="RefSeq" id="WP_058699343.1">
    <property type="nucleotide sequence ID" value="NZ_CP013690.1"/>
</dbReference>
<name>A0AAI8C5M3_9FLAO</name>
<dbReference type="EMBL" id="CP013690">
    <property type="protein sequence ID" value="ALU26547.1"/>
    <property type="molecule type" value="Genomic_DNA"/>
</dbReference>
<evidence type="ECO:0000313" key="3">
    <source>
        <dbReference type="Proteomes" id="UP000069030"/>
    </source>
</evidence>
<reference evidence="2 3" key="1">
    <citation type="journal article" date="2016" name="J. Zhejiang Univ. Sci. B">
        <title>Antibiotic resistance mechanisms of Myroides sp.</title>
        <authorList>
            <person name="Hu S."/>
            <person name="Yuan S."/>
            <person name="Qu H."/>
            <person name="Jiang T."/>
            <person name="Zhou Y."/>
            <person name="Wang M."/>
            <person name="Ming D."/>
        </authorList>
    </citation>
    <scope>NUCLEOTIDE SEQUENCE [LARGE SCALE GENOMIC DNA]</scope>
    <source>
        <strain evidence="2 3">PR63039</strain>
    </source>
</reference>
<evidence type="ECO:0000256" key="1">
    <source>
        <dbReference type="SAM" id="Phobius"/>
    </source>
</evidence>
<dbReference type="GO" id="GO:0016020">
    <property type="term" value="C:membrane"/>
    <property type="evidence" value="ECO:0007669"/>
    <property type="project" value="InterPro"/>
</dbReference>
<gene>
    <name evidence="2" type="ORF">AS202_10475</name>
</gene>
<keyword evidence="1" id="KW-1133">Transmembrane helix</keyword>
<protein>
    <submittedName>
        <fullName evidence="2">Uncharacterized protein</fullName>
    </submittedName>
</protein>
<keyword evidence="1" id="KW-0472">Membrane</keyword>
<proteinExistence type="predicted"/>
<dbReference type="Pfam" id="PF05656">
    <property type="entry name" value="DUF805"/>
    <property type="match status" value="1"/>
</dbReference>
<keyword evidence="1" id="KW-0812">Transmembrane</keyword>
<accession>A0AAI8C5M3</accession>